<keyword evidence="2" id="KW-1133">Transmembrane helix</keyword>
<dbReference type="AlphaFoldDB" id="A0A915EXX3"/>
<reference evidence="4" key="1">
    <citation type="submission" date="2022-11" db="UniProtKB">
        <authorList>
            <consortium name="WormBaseParasite"/>
        </authorList>
    </citation>
    <scope>IDENTIFICATION</scope>
</reference>
<evidence type="ECO:0000256" key="2">
    <source>
        <dbReference type="SAM" id="Phobius"/>
    </source>
</evidence>
<name>A0A915EXX3_9CEST</name>
<sequence length="304" mass="34027">MHLTTRVECADCAHQITRNAYITTCRKIMKSRVFHPPNFFLPFLLLLCSKPLCSQSEQSRWDIEHDINRLLSNDDATLYYQEKIQQSSFNGTALTNFTSGENFTSYWHLSADAPLLEQPAADTSQSPIPTIQIRTSPKDNTQSTLSTSVSYGAGPTAVALFSSPIVTKLQLICSLLAAFAICLWILSISWNETRVLSRIHSVVMYFAVCLFYALSLAGYSSRLTLASAITTRNSYIPGEIGRESENCIYAAQPDSKLSPRELLEIPKFTRTQFFDAPSELPEREQTNQCVTDKAVQIIAVYEPV</sequence>
<feature type="compositionally biased region" description="Polar residues" evidence="1">
    <location>
        <begin position="121"/>
        <end position="145"/>
    </location>
</feature>
<keyword evidence="2" id="KW-0812">Transmembrane</keyword>
<keyword evidence="2" id="KW-0472">Membrane</keyword>
<feature type="transmembrane region" description="Helical" evidence="2">
    <location>
        <begin position="202"/>
        <end position="220"/>
    </location>
</feature>
<accession>A0A915EXX3</accession>
<feature type="transmembrane region" description="Helical" evidence="2">
    <location>
        <begin position="169"/>
        <end position="190"/>
    </location>
</feature>
<protein>
    <submittedName>
        <fullName evidence="4">Uncharacterized protein</fullName>
    </submittedName>
</protein>
<dbReference type="WBParaSite" id="maker-E.canG7_contigs_6023-snap-gene-0.20-mRNA-1">
    <property type="protein sequence ID" value="maker-E.canG7_contigs_6023-snap-gene-0.20-mRNA-1"/>
    <property type="gene ID" value="EcG7_06719"/>
</dbReference>
<evidence type="ECO:0000256" key="1">
    <source>
        <dbReference type="SAM" id="MobiDB-lite"/>
    </source>
</evidence>
<keyword evidence="3" id="KW-1185">Reference proteome</keyword>
<organism evidence="3 4">
    <name type="scientific">Echinococcus canadensis</name>
    <dbReference type="NCBI Taxonomy" id="519352"/>
    <lineage>
        <taxon>Eukaryota</taxon>
        <taxon>Metazoa</taxon>
        <taxon>Spiralia</taxon>
        <taxon>Lophotrochozoa</taxon>
        <taxon>Platyhelminthes</taxon>
        <taxon>Cestoda</taxon>
        <taxon>Eucestoda</taxon>
        <taxon>Cyclophyllidea</taxon>
        <taxon>Taeniidae</taxon>
        <taxon>Echinococcus</taxon>
        <taxon>Echinococcus canadensis group</taxon>
    </lineage>
</organism>
<feature type="region of interest" description="Disordered" evidence="1">
    <location>
        <begin position="120"/>
        <end position="145"/>
    </location>
</feature>
<evidence type="ECO:0000313" key="3">
    <source>
        <dbReference type="Proteomes" id="UP000887562"/>
    </source>
</evidence>
<evidence type="ECO:0000313" key="4">
    <source>
        <dbReference type="WBParaSite" id="maker-E.canG7_contigs_6023-snap-gene-0.20-mRNA-1"/>
    </source>
</evidence>
<dbReference type="Proteomes" id="UP000887562">
    <property type="component" value="Unplaced"/>
</dbReference>
<proteinExistence type="predicted"/>